<comment type="caution">
    <text evidence="1">The sequence shown here is derived from an EMBL/GenBank/DDBJ whole genome shotgun (WGS) entry which is preliminary data.</text>
</comment>
<gene>
    <name evidence="1" type="ORF">ACFFU9_07905</name>
</gene>
<evidence type="ECO:0000313" key="2">
    <source>
        <dbReference type="Proteomes" id="UP001589585"/>
    </source>
</evidence>
<dbReference type="Proteomes" id="UP001589585">
    <property type="component" value="Unassembled WGS sequence"/>
</dbReference>
<evidence type="ECO:0000313" key="1">
    <source>
        <dbReference type="EMBL" id="MFB9056665.1"/>
    </source>
</evidence>
<keyword evidence="2" id="KW-1185">Reference proteome</keyword>
<reference evidence="1 2" key="1">
    <citation type="submission" date="2024-09" db="EMBL/GenBank/DDBJ databases">
        <authorList>
            <person name="Sun Q."/>
            <person name="Mori K."/>
        </authorList>
    </citation>
    <scope>NUCLEOTIDE SEQUENCE [LARGE SCALE GENOMIC DNA]</scope>
    <source>
        <strain evidence="1 2">CECT 8622</strain>
    </source>
</reference>
<dbReference type="RefSeq" id="WP_379860858.1">
    <property type="nucleotide sequence ID" value="NZ_JBHMFC010000028.1"/>
</dbReference>
<protein>
    <submittedName>
        <fullName evidence="1">Uncharacterized protein</fullName>
    </submittedName>
</protein>
<name>A0ABV5FB44_9FLAO</name>
<accession>A0ABV5FB44</accession>
<organism evidence="1 2">
    <name type="scientific">Mariniflexile ostreae</name>
    <dbReference type="NCBI Taxonomy" id="1520892"/>
    <lineage>
        <taxon>Bacteria</taxon>
        <taxon>Pseudomonadati</taxon>
        <taxon>Bacteroidota</taxon>
        <taxon>Flavobacteriia</taxon>
        <taxon>Flavobacteriales</taxon>
        <taxon>Flavobacteriaceae</taxon>
        <taxon>Mariniflexile</taxon>
    </lineage>
</organism>
<proteinExistence type="predicted"/>
<dbReference type="EMBL" id="JBHMFC010000028">
    <property type="protein sequence ID" value="MFB9056665.1"/>
    <property type="molecule type" value="Genomic_DNA"/>
</dbReference>
<sequence>MATQTPQPVTHVYKEVNEGKYKSVKHYELLQCNAVPKFSTLINISANQNCALSMPDFWLRIRQGNKWTKYITGLFKTSKKGIYKGDTQKKTNLVIFKFSDDTSTLTIDVYENFYTSDLSTFLQ</sequence>